<protein>
    <recommendedName>
        <fullName evidence="4">Fungal specific transcription</fullName>
    </recommendedName>
</protein>
<name>A0AAD6TVE2_9AGAR</name>
<accession>A0AAD6TVE2</accession>
<comment type="caution">
    <text evidence="2">The sequence shown here is derived from an EMBL/GenBank/DDBJ whole genome shotgun (WGS) entry which is preliminary data.</text>
</comment>
<dbReference type="AlphaFoldDB" id="A0AAD6TVE2"/>
<dbReference type="PANTHER" id="PTHR39474:SF1">
    <property type="entry name" value="FUNGAL SPECIFIC TRANSCRIPTION FACTOR"/>
    <property type="match status" value="1"/>
</dbReference>
<feature type="compositionally biased region" description="Polar residues" evidence="1">
    <location>
        <begin position="1"/>
        <end position="16"/>
    </location>
</feature>
<evidence type="ECO:0008006" key="4">
    <source>
        <dbReference type="Google" id="ProtNLM"/>
    </source>
</evidence>
<dbReference type="PANTHER" id="PTHR39474">
    <property type="entry name" value="UNNAMED PRODUCT"/>
    <property type="match status" value="1"/>
</dbReference>
<keyword evidence="3" id="KW-1185">Reference proteome</keyword>
<dbReference type="EMBL" id="JARJCN010000059">
    <property type="protein sequence ID" value="KAJ7079602.1"/>
    <property type="molecule type" value="Genomic_DNA"/>
</dbReference>
<feature type="region of interest" description="Disordered" evidence="1">
    <location>
        <begin position="1"/>
        <end position="48"/>
    </location>
</feature>
<reference evidence="2" key="1">
    <citation type="submission" date="2023-03" db="EMBL/GenBank/DDBJ databases">
        <title>Massive genome expansion in bonnet fungi (Mycena s.s.) driven by repeated elements and novel gene families across ecological guilds.</title>
        <authorList>
            <consortium name="Lawrence Berkeley National Laboratory"/>
            <person name="Harder C.B."/>
            <person name="Miyauchi S."/>
            <person name="Viragh M."/>
            <person name="Kuo A."/>
            <person name="Thoen E."/>
            <person name="Andreopoulos B."/>
            <person name="Lu D."/>
            <person name="Skrede I."/>
            <person name="Drula E."/>
            <person name="Henrissat B."/>
            <person name="Morin E."/>
            <person name="Kohler A."/>
            <person name="Barry K."/>
            <person name="LaButti K."/>
            <person name="Morin E."/>
            <person name="Salamov A."/>
            <person name="Lipzen A."/>
            <person name="Mereny Z."/>
            <person name="Hegedus B."/>
            <person name="Baldrian P."/>
            <person name="Stursova M."/>
            <person name="Weitz H."/>
            <person name="Taylor A."/>
            <person name="Grigoriev I.V."/>
            <person name="Nagy L.G."/>
            <person name="Martin F."/>
            <person name="Kauserud H."/>
        </authorList>
    </citation>
    <scope>NUCLEOTIDE SEQUENCE</scope>
    <source>
        <strain evidence="2">CBHHK173m</strain>
    </source>
</reference>
<sequence length="106" mass="11644">MAAQNPDTNSTPNDPHTPSGERLLLTDTHSESETPQLQTGGPAVKFEDLGPMVVNSDGTLSRIANWSGMTEPEKERTLRVLSARNKIRLANEEQKLKDSAERQESS</sequence>
<evidence type="ECO:0000313" key="2">
    <source>
        <dbReference type="EMBL" id="KAJ7079602.1"/>
    </source>
</evidence>
<evidence type="ECO:0000256" key="1">
    <source>
        <dbReference type="SAM" id="MobiDB-lite"/>
    </source>
</evidence>
<proteinExistence type="predicted"/>
<organism evidence="2 3">
    <name type="scientific">Mycena belliarum</name>
    <dbReference type="NCBI Taxonomy" id="1033014"/>
    <lineage>
        <taxon>Eukaryota</taxon>
        <taxon>Fungi</taxon>
        <taxon>Dikarya</taxon>
        <taxon>Basidiomycota</taxon>
        <taxon>Agaricomycotina</taxon>
        <taxon>Agaricomycetes</taxon>
        <taxon>Agaricomycetidae</taxon>
        <taxon>Agaricales</taxon>
        <taxon>Marasmiineae</taxon>
        <taxon>Mycenaceae</taxon>
        <taxon>Mycena</taxon>
    </lineage>
</organism>
<evidence type="ECO:0000313" key="3">
    <source>
        <dbReference type="Proteomes" id="UP001222325"/>
    </source>
</evidence>
<gene>
    <name evidence="2" type="ORF">B0H15DRAFT_953967</name>
</gene>
<dbReference type="Proteomes" id="UP001222325">
    <property type="component" value="Unassembled WGS sequence"/>
</dbReference>